<proteinExistence type="predicted"/>
<name>W4M9U2_9BACT</name>
<dbReference type="Proteomes" id="UP000019140">
    <property type="component" value="Unassembled WGS sequence"/>
</dbReference>
<dbReference type="InterPro" id="IPR036866">
    <property type="entry name" value="RibonucZ/Hydroxyglut_hydro"/>
</dbReference>
<reference evidence="1 2" key="1">
    <citation type="journal article" date="2014" name="Nature">
        <title>An environmental bacterial taxon with a large and distinct metabolic repertoire.</title>
        <authorList>
            <person name="Wilson M.C."/>
            <person name="Mori T."/>
            <person name="Ruckert C."/>
            <person name="Uria A.R."/>
            <person name="Helf M.J."/>
            <person name="Takada K."/>
            <person name="Gernert C."/>
            <person name="Steffens U.A."/>
            <person name="Heycke N."/>
            <person name="Schmitt S."/>
            <person name="Rinke C."/>
            <person name="Helfrich E.J."/>
            <person name="Brachmann A.O."/>
            <person name="Gurgui C."/>
            <person name="Wakimoto T."/>
            <person name="Kracht M."/>
            <person name="Crusemann M."/>
            <person name="Hentschel U."/>
            <person name="Abe I."/>
            <person name="Matsunaga S."/>
            <person name="Kalinowski J."/>
            <person name="Takeyama H."/>
            <person name="Piel J."/>
        </authorList>
    </citation>
    <scope>NUCLEOTIDE SEQUENCE [LARGE SCALE GENOMIC DNA]</scope>
    <source>
        <strain evidence="2">TSY2</strain>
    </source>
</reference>
<dbReference type="EMBL" id="AZHX01000630">
    <property type="protein sequence ID" value="ETX06681.1"/>
    <property type="molecule type" value="Genomic_DNA"/>
</dbReference>
<dbReference type="HOGENOM" id="CLU_3096842_0_0_7"/>
<dbReference type="Gene3D" id="3.60.15.10">
    <property type="entry name" value="Ribonuclease Z/Hydroxyacylglutathione hydrolase-like"/>
    <property type="match status" value="1"/>
</dbReference>
<organism evidence="1 2">
    <name type="scientific">Candidatus Entotheonella gemina</name>
    <dbReference type="NCBI Taxonomy" id="1429439"/>
    <lineage>
        <taxon>Bacteria</taxon>
        <taxon>Pseudomonadati</taxon>
        <taxon>Nitrospinota/Tectimicrobiota group</taxon>
        <taxon>Candidatus Tectimicrobiota</taxon>
        <taxon>Candidatus Entotheonellia</taxon>
        <taxon>Candidatus Entotheonellales</taxon>
        <taxon>Candidatus Entotheonellaceae</taxon>
        <taxon>Candidatus Entotheonella</taxon>
    </lineage>
</organism>
<dbReference type="AlphaFoldDB" id="W4M9U2"/>
<protein>
    <submittedName>
        <fullName evidence="1">Uncharacterized protein</fullName>
    </submittedName>
</protein>
<gene>
    <name evidence="1" type="ORF">ETSY2_15630</name>
</gene>
<evidence type="ECO:0000313" key="1">
    <source>
        <dbReference type="EMBL" id="ETX06681.1"/>
    </source>
</evidence>
<comment type="caution">
    <text evidence="1">The sequence shown here is derived from an EMBL/GenBank/DDBJ whole genome shotgun (WGS) entry which is preliminary data.</text>
</comment>
<dbReference type="SUPFAM" id="SSF56281">
    <property type="entry name" value="Metallo-hydrolase/oxidoreductase"/>
    <property type="match status" value="1"/>
</dbReference>
<keyword evidence="2" id="KW-1185">Reference proteome</keyword>
<accession>W4M9U2</accession>
<evidence type="ECO:0000313" key="2">
    <source>
        <dbReference type="Proteomes" id="UP000019140"/>
    </source>
</evidence>
<sequence length="51" mass="5157">MTTTTEIQLSFLGGASAIGASSALLQVADTSILIDCGVRFKTGNALPTSIN</sequence>